<accession>A0ABD1FK18</accession>
<reference evidence="4 5" key="1">
    <citation type="submission" date="2024-06" db="EMBL/GenBank/DDBJ databases">
        <title>A chromosome level genome sequence of Diviner's sage (Salvia divinorum).</title>
        <authorList>
            <person name="Ford S.A."/>
            <person name="Ro D.-K."/>
            <person name="Ness R.W."/>
            <person name="Phillips M.A."/>
        </authorList>
    </citation>
    <scope>NUCLEOTIDE SEQUENCE [LARGE SCALE GENOMIC DNA]</scope>
    <source>
        <strain evidence="4">SAF-2024a</strain>
        <tissue evidence="4">Leaf</tissue>
    </source>
</reference>
<dbReference type="InterPro" id="IPR025661">
    <property type="entry name" value="Pept_asp_AS"/>
</dbReference>
<dbReference type="FunFam" id="3.90.70.10:FF:000332">
    <property type="entry name" value="Cathepsin L1"/>
    <property type="match status" value="1"/>
</dbReference>
<dbReference type="InterPro" id="IPR038765">
    <property type="entry name" value="Papain-like_cys_pep_sf"/>
</dbReference>
<dbReference type="PROSITE" id="PS00640">
    <property type="entry name" value="THIOL_PROTEASE_ASN"/>
    <property type="match status" value="1"/>
</dbReference>
<dbReference type="CDD" id="cd02248">
    <property type="entry name" value="Peptidase_C1A"/>
    <property type="match status" value="1"/>
</dbReference>
<protein>
    <submittedName>
        <fullName evidence="4">Senescence-specific cysteine protease SAG39-like</fullName>
    </submittedName>
</protein>
<dbReference type="Pfam" id="PF00112">
    <property type="entry name" value="Peptidase_C1"/>
    <property type="match status" value="1"/>
</dbReference>
<evidence type="ECO:0000259" key="3">
    <source>
        <dbReference type="SMART" id="SM00645"/>
    </source>
</evidence>
<name>A0ABD1FK18_SALDI</name>
<dbReference type="InterPro" id="IPR025660">
    <property type="entry name" value="Pept_his_AS"/>
</dbReference>
<organism evidence="4 5">
    <name type="scientific">Salvia divinorum</name>
    <name type="common">Maria pastora</name>
    <name type="synonym">Diviner's sage</name>
    <dbReference type="NCBI Taxonomy" id="28513"/>
    <lineage>
        <taxon>Eukaryota</taxon>
        <taxon>Viridiplantae</taxon>
        <taxon>Streptophyta</taxon>
        <taxon>Embryophyta</taxon>
        <taxon>Tracheophyta</taxon>
        <taxon>Spermatophyta</taxon>
        <taxon>Magnoliopsida</taxon>
        <taxon>eudicotyledons</taxon>
        <taxon>Gunneridae</taxon>
        <taxon>Pentapetalae</taxon>
        <taxon>asterids</taxon>
        <taxon>lamiids</taxon>
        <taxon>Lamiales</taxon>
        <taxon>Lamiaceae</taxon>
        <taxon>Nepetoideae</taxon>
        <taxon>Mentheae</taxon>
        <taxon>Salviinae</taxon>
        <taxon>Salvia</taxon>
        <taxon>Salvia subgen. Calosphace</taxon>
    </lineage>
</organism>
<keyword evidence="5" id="KW-1185">Reference proteome</keyword>
<comment type="similarity">
    <text evidence="1">Belongs to the peptidase C1 family.</text>
</comment>
<feature type="domain" description="Peptidase C1A papain C-terminal" evidence="3">
    <location>
        <begin position="61"/>
        <end position="274"/>
    </location>
</feature>
<dbReference type="AlphaFoldDB" id="A0ABD1FK18"/>
<evidence type="ECO:0000256" key="2">
    <source>
        <dbReference type="ARBA" id="ARBA00023157"/>
    </source>
</evidence>
<dbReference type="InterPro" id="IPR013128">
    <property type="entry name" value="Peptidase_C1A"/>
</dbReference>
<evidence type="ECO:0000313" key="4">
    <source>
        <dbReference type="EMBL" id="KAL1532170.1"/>
    </source>
</evidence>
<dbReference type="EMBL" id="JBEAFC010000014">
    <property type="protein sequence ID" value="KAL1532170.1"/>
    <property type="molecule type" value="Genomic_DNA"/>
</dbReference>
<dbReference type="PANTHER" id="PTHR12411">
    <property type="entry name" value="CYSTEINE PROTEASE FAMILY C1-RELATED"/>
    <property type="match status" value="1"/>
</dbReference>
<dbReference type="InterPro" id="IPR000668">
    <property type="entry name" value="Peptidase_C1A_C"/>
</dbReference>
<evidence type="ECO:0000256" key="1">
    <source>
        <dbReference type="ARBA" id="ARBA00008455"/>
    </source>
</evidence>
<dbReference type="PRINTS" id="PR00705">
    <property type="entry name" value="PAPAIN"/>
</dbReference>
<proteinExistence type="inferred from homology"/>
<dbReference type="InterPro" id="IPR039417">
    <property type="entry name" value="Peptidase_C1A_papain-like"/>
</dbReference>
<comment type="caution">
    <text evidence="4">The sequence shown here is derived from an EMBL/GenBank/DDBJ whole genome shotgun (WGS) entry which is preliminary data.</text>
</comment>
<gene>
    <name evidence="4" type="ORF">AAHA92_32213</name>
</gene>
<dbReference type="Gene3D" id="3.90.70.10">
    <property type="entry name" value="Cysteine proteinases"/>
    <property type="match status" value="1"/>
</dbReference>
<dbReference type="SMART" id="SM00645">
    <property type="entry name" value="Pept_C1"/>
    <property type="match status" value="1"/>
</dbReference>
<sequence>MSIKHEEWMAEHGFSYENEEVKQTRSNDEEFLAKYARSFMPLLKMPSSNQSSFKYKDMKDIPPNLDWRDHNAVTPVKSQGGCGVCWAFAPVAAIEGIIAIRSCKLTQLSEQHILDCNYEHSGCKGGRMDLAFAFVVKNGGLACAADYPYTATHGVCADNIPSSLSPKIIGLVYIPKNNEAALLEAVANQPVSVNIDASVFQFYRSGVYTGECETNINHSVAIVGYGESEDGVKYWLIKNSWGREFGDDGYFKLRRDVGTKEGMCGIAMFGCYATVDSSTFS</sequence>
<dbReference type="SUPFAM" id="SSF54001">
    <property type="entry name" value="Cysteine proteinases"/>
    <property type="match status" value="1"/>
</dbReference>
<dbReference type="Proteomes" id="UP001567538">
    <property type="component" value="Unassembled WGS sequence"/>
</dbReference>
<keyword evidence="2" id="KW-1015">Disulfide bond</keyword>
<dbReference type="PROSITE" id="PS00639">
    <property type="entry name" value="THIOL_PROTEASE_HIS"/>
    <property type="match status" value="1"/>
</dbReference>
<evidence type="ECO:0000313" key="5">
    <source>
        <dbReference type="Proteomes" id="UP001567538"/>
    </source>
</evidence>